<feature type="transmembrane region" description="Helical" evidence="1">
    <location>
        <begin position="6"/>
        <end position="23"/>
    </location>
</feature>
<keyword evidence="4" id="KW-1185">Reference proteome</keyword>
<evidence type="ECO:0000313" key="4">
    <source>
        <dbReference type="Proteomes" id="UP000274756"/>
    </source>
</evidence>
<evidence type="ECO:0000256" key="1">
    <source>
        <dbReference type="SAM" id="Phobius"/>
    </source>
</evidence>
<gene>
    <name evidence="2" type="ORF">DME_LOCUS10236</name>
</gene>
<proteinExistence type="predicted"/>
<dbReference type="Proteomes" id="UP000038040">
    <property type="component" value="Unplaced"/>
</dbReference>
<keyword evidence="1" id="KW-1133">Transmembrane helix</keyword>
<dbReference type="EMBL" id="UYYG01001208">
    <property type="protein sequence ID" value="VDN60263.1"/>
    <property type="molecule type" value="Genomic_DNA"/>
</dbReference>
<dbReference type="WBParaSite" id="DME_0000810001-mRNA-1">
    <property type="protein sequence ID" value="DME_0000810001-mRNA-1"/>
    <property type="gene ID" value="DME_0000810001"/>
</dbReference>
<reference evidence="5" key="1">
    <citation type="submission" date="2017-02" db="UniProtKB">
        <authorList>
            <consortium name="WormBaseParasite"/>
        </authorList>
    </citation>
    <scope>IDENTIFICATION</scope>
</reference>
<name>A0A0N4UK72_DRAME</name>
<sequence length="85" mass="9237">MGELAIAFMPNMLITFINLLYFIDYSEGGGVNIVACSTGGATPRPTIPPEYCQDSDPACPILFPLTAAEIEQNLNVLVFSQIFCF</sequence>
<evidence type="ECO:0000313" key="3">
    <source>
        <dbReference type="Proteomes" id="UP000038040"/>
    </source>
</evidence>
<protein>
    <submittedName>
        <fullName evidence="2 5">Uncharacterized protein</fullName>
    </submittedName>
</protein>
<evidence type="ECO:0000313" key="5">
    <source>
        <dbReference type="WBParaSite" id="DME_0000810001-mRNA-1"/>
    </source>
</evidence>
<dbReference type="Proteomes" id="UP000274756">
    <property type="component" value="Unassembled WGS sequence"/>
</dbReference>
<keyword evidence="1" id="KW-0472">Membrane</keyword>
<accession>A0A0N4UK72</accession>
<keyword evidence="1" id="KW-0812">Transmembrane</keyword>
<organism evidence="3 5">
    <name type="scientific">Dracunculus medinensis</name>
    <name type="common">Guinea worm</name>
    <dbReference type="NCBI Taxonomy" id="318479"/>
    <lineage>
        <taxon>Eukaryota</taxon>
        <taxon>Metazoa</taxon>
        <taxon>Ecdysozoa</taxon>
        <taxon>Nematoda</taxon>
        <taxon>Chromadorea</taxon>
        <taxon>Rhabditida</taxon>
        <taxon>Spirurina</taxon>
        <taxon>Dracunculoidea</taxon>
        <taxon>Dracunculidae</taxon>
        <taxon>Dracunculus</taxon>
    </lineage>
</organism>
<reference evidence="2 4" key="2">
    <citation type="submission" date="2018-11" db="EMBL/GenBank/DDBJ databases">
        <authorList>
            <consortium name="Pathogen Informatics"/>
        </authorList>
    </citation>
    <scope>NUCLEOTIDE SEQUENCE [LARGE SCALE GENOMIC DNA]</scope>
</reference>
<evidence type="ECO:0000313" key="2">
    <source>
        <dbReference type="EMBL" id="VDN60263.1"/>
    </source>
</evidence>
<dbReference type="AlphaFoldDB" id="A0A0N4UK72"/>